<evidence type="ECO:0000313" key="1">
    <source>
        <dbReference type="EMBL" id="CAB3764212.1"/>
    </source>
</evidence>
<gene>
    <name evidence="1" type="ORF">LMG29542_04816</name>
</gene>
<keyword evidence="2" id="KW-1185">Reference proteome</keyword>
<accession>A0A6J5EG88</accession>
<dbReference type="AlphaFoldDB" id="A0A6J5EG88"/>
<proteinExistence type="predicted"/>
<protein>
    <submittedName>
        <fullName evidence="1">Uncharacterized protein</fullName>
    </submittedName>
</protein>
<sequence>MARKPAHLELAGGRGPRQRIWEVIRKQAKDFTGPGIEKATCIDTATIRTYVQVLERGGFIEQISARTKFTERQHYRLIRDVGVEAPRLDRKGDVVRPTGNENMWRTMRIMGDFTAAELAIRSSTADIKVAEQTAKTYLRALAVAGYLTIVEEGHPFIRGVGARQSRYRLMPTKYTGPRPPMIQRTKCIYDPNLAKVVWQEEPDHDA</sequence>
<organism evidence="1 2">
    <name type="scientific">Paraburkholderia humisilvae</name>
    <dbReference type="NCBI Taxonomy" id="627669"/>
    <lineage>
        <taxon>Bacteria</taxon>
        <taxon>Pseudomonadati</taxon>
        <taxon>Pseudomonadota</taxon>
        <taxon>Betaproteobacteria</taxon>
        <taxon>Burkholderiales</taxon>
        <taxon>Burkholderiaceae</taxon>
        <taxon>Paraburkholderia</taxon>
    </lineage>
</organism>
<evidence type="ECO:0000313" key="2">
    <source>
        <dbReference type="Proteomes" id="UP000494363"/>
    </source>
</evidence>
<name>A0A6J5EG88_9BURK</name>
<reference evidence="1 2" key="1">
    <citation type="submission" date="2020-04" db="EMBL/GenBank/DDBJ databases">
        <authorList>
            <person name="De Canck E."/>
        </authorList>
    </citation>
    <scope>NUCLEOTIDE SEQUENCE [LARGE SCALE GENOMIC DNA]</scope>
    <source>
        <strain evidence="1 2">LMG 29542</strain>
    </source>
</reference>
<dbReference type="RefSeq" id="WP_175228929.1">
    <property type="nucleotide sequence ID" value="NZ_CADIKH010000023.1"/>
</dbReference>
<dbReference type="Proteomes" id="UP000494363">
    <property type="component" value="Unassembled WGS sequence"/>
</dbReference>
<dbReference type="EMBL" id="CADIKH010000023">
    <property type="protein sequence ID" value="CAB3764212.1"/>
    <property type="molecule type" value="Genomic_DNA"/>
</dbReference>